<keyword evidence="7 10" id="KW-0482">Metalloprotease</keyword>
<feature type="domain" description="Beta-lactamase-related" evidence="12">
    <location>
        <begin position="41"/>
        <end position="355"/>
    </location>
</feature>
<comment type="cofactor">
    <cofactor evidence="10">
        <name>Zn(2+)</name>
        <dbReference type="ChEBI" id="CHEBI:29105"/>
    </cofactor>
    <text evidence="10">Binds 1 zinc ion per subunit.</text>
</comment>
<dbReference type="Gene3D" id="3.30.1380.10">
    <property type="match status" value="1"/>
</dbReference>
<dbReference type="GO" id="GO:0160237">
    <property type="term" value="F:D-Ala-D-Ala dipeptidase activity"/>
    <property type="evidence" value="ECO:0007669"/>
    <property type="project" value="UniProtKB-EC"/>
</dbReference>
<dbReference type="InterPro" id="IPR051478">
    <property type="entry name" value="Beta-lactamase-like_AB/R"/>
</dbReference>
<feature type="signal peptide" evidence="11">
    <location>
        <begin position="1"/>
        <end position="20"/>
    </location>
</feature>
<evidence type="ECO:0000256" key="6">
    <source>
        <dbReference type="ARBA" id="ARBA00022997"/>
    </source>
</evidence>
<evidence type="ECO:0000256" key="3">
    <source>
        <dbReference type="ARBA" id="ARBA00022723"/>
    </source>
</evidence>
<accession>A0A418W7G8</accession>
<evidence type="ECO:0000256" key="5">
    <source>
        <dbReference type="ARBA" id="ARBA00022833"/>
    </source>
</evidence>
<dbReference type="GO" id="GO:0008270">
    <property type="term" value="F:zinc ion binding"/>
    <property type="evidence" value="ECO:0007669"/>
    <property type="project" value="UniProtKB-UniRule"/>
</dbReference>
<comment type="similarity">
    <text evidence="10">Belongs to the peptidase M15D family.</text>
</comment>
<protein>
    <recommendedName>
        <fullName evidence="10">D-alanyl-D-alanine dipeptidase</fullName>
        <shortName evidence="10">D-Ala-D-Ala dipeptidase</shortName>
        <ecNumber evidence="10">3.4.13.22</ecNumber>
    </recommendedName>
</protein>
<evidence type="ECO:0000256" key="8">
    <source>
        <dbReference type="ARBA" id="ARBA00023316"/>
    </source>
</evidence>
<comment type="catalytic activity">
    <reaction evidence="1 10">
        <text>D-alanyl-D-alanine + H2O = 2 D-alanine</text>
        <dbReference type="Rhea" id="RHEA:20661"/>
        <dbReference type="ChEBI" id="CHEBI:15377"/>
        <dbReference type="ChEBI" id="CHEBI:57416"/>
        <dbReference type="ChEBI" id="CHEBI:57822"/>
        <dbReference type="EC" id="3.4.13.22"/>
    </reaction>
</comment>
<dbReference type="HAMAP" id="MF_01924">
    <property type="entry name" value="A_A_dipeptidase"/>
    <property type="match status" value="1"/>
</dbReference>
<comment type="similarity">
    <text evidence="9">Belongs to the beta-lactamase family.</text>
</comment>
<feature type="binding site" evidence="10">
    <location>
        <position position="693"/>
    </location>
    <ligand>
        <name>Zn(2+)</name>
        <dbReference type="ChEBI" id="CHEBI:29105"/>
        <note>catalytic</note>
    </ligand>
</feature>
<dbReference type="SUPFAM" id="SSF55166">
    <property type="entry name" value="Hedgehog/DD-peptidase"/>
    <property type="match status" value="1"/>
</dbReference>
<dbReference type="AlphaFoldDB" id="A0A418W7G8"/>
<dbReference type="InterPro" id="IPR001466">
    <property type="entry name" value="Beta-lactam-related"/>
</dbReference>
<evidence type="ECO:0000256" key="11">
    <source>
        <dbReference type="SAM" id="SignalP"/>
    </source>
</evidence>
<feature type="active site" description="Proton donor/acceptor" evidence="10">
    <location>
        <position position="751"/>
    </location>
</feature>
<evidence type="ECO:0000313" key="13">
    <source>
        <dbReference type="EMBL" id="RJF85957.1"/>
    </source>
</evidence>
<reference evidence="13 14" key="1">
    <citation type="submission" date="2018-09" db="EMBL/GenBank/DDBJ databases">
        <authorList>
            <person name="Zhu H."/>
        </authorList>
    </citation>
    <scope>NUCLEOTIDE SEQUENCE [LARGE SCALE GENOMIC DNA]</scope>
    <source>
        <strain evidence="13 14">K2R01-6</strain>
    </source>
</reference>
<evidence type="ECO:0000256" key="2">
    <source>
        <dbReference type="ARBA" id="ARBA00022670"/>
    </source>
</evidence>
<keyword evidence="2 10" id="KW-0645">Protease</keyword>
<comment type="caution">
    <text evidence="13">The sequence shown here is derived from an EMBL/GenBank/DDBJ whole genome shotgun (WGS) entry which is preliminary data.</text>
</comment>
<feature type="binding site" evidence="10">
    <location>
        <position position="686"/>
    </location>
    <ligand>
        <name>Zn(2+)</name>
        <dbReference type="ChEBI" id="CHEBI:29105"/>
        <note>catalytic</note>
    </ligand>
</feature>
<comment type="function">
    <text evidence="10">Catalyzes hydrolysis of the D-alanyl-D-alanine dipeptide.</text>
</comment>
<organism evidence="13 14">
    <name type="scientific">Sphingomonas cavernae</name>
    <dbReference type="NCBI Taxonomy" id="2320861"/>
    <lineage>
        <taxon>Bacteria</taxon>
        <taxon>Pseudomonadati</taxon>
        <taxon>Pseudomonadota</taxon>
        <taxon>Alphaproteobacteria</taxon>
        <taxon>Sphingomonadales</taxon>
        <taxon>Sphingomonadaceae</taxon>
        <taxon>Sphingomonas</taxon>
    </lineage>
</organism>
<feature type="site" description="Transition state stabilizer" evidence="10">
    <location>
        <position position="657"/>
    </location>
</feature>
<evidence type="ECO:0000313" key="14">
    <source>
        <dbReference type="Proteomes" id="UP000286100"/>
    </source>
</evidence>
<evidence type="ECO:0000256" key="1">
    <source>
        <dbReference type="ARBA" id="ARBA00001362"/>
    </source>
</evidence>
<keyword evidence="4 10" id="KW-0378">Hydrolase</keyword>
<proteinExistence type="inferred from homology"/>
<name>A0A418W7G8_9SPHN</name>
<dbReference type="GO" id="GO:0006508">
    <property type="term" value="P:proteolysis"/>
    <property type="evidence" value="ECO:0007669"/>
    <property type="project" value="UniProtKB-KW"/>
</dbReference>
<dbReference type="Gene3D" id="3.40.710.10">
    <property type="entry name" value="DD-peptidase/beta-lactamase superfamily"/>
    <property type="match status" value="1"/>
</dbReference>
<dbReference type="GO" id="GO:0008237">
    <property type="term" value="F:metallopeptidase activity"/>
    <property type="evidence" value="ECO:0007669"/>
    <property type="project" value="UniProtKB-KW"/>
</dbReference>
<dbReference type="Pfam" id="PF00144">
    <property type="entry name" value="Beta-lactamase"/>
    <property type="match status" value="1"/>
</dbReference>
<keyword evidence="8" id="KW-0961">Cell wall biogenesis/degradation</keyword>
<evidence type="ECO:0000259" key="12">
    <source>
        <dbReference type="Pfam" id="PF00144"/>
    </source>
</evidence>
<dbReference type="EC" id="3.4.13.22" evidence="10"/>
<evidence type="ECO:0000256" key="4">
    <source>
        <dbReference type="ARBA" id="ARBA00022801"/>
    </source>
</evidence>
<dbReference type="InterPro" id="IPR012338">
    <property type="entry name" value="Beta-lactam/transpept-like"/>
</dbReference>
<dbReference type="EMBL" id="QYUM01000004">
    <property type="protein sequence ID" value="RJF85957.1"/>
    <property type="molecule type" value="Genomic_DNA"/>
</dbReference>
<dbReference type="CDD" id="cd14840">
    <property type="entry name" value="D-Ala-D-Ala_dipeptidase_Aad"/>
    <property type="match status" value="1"/>
</dbReference>
<gene>
    <name evidence="10" type="primary">ddpX</name>
    <name evidence="13" type="ORF">D3876_19120</name>
</gene>
<dbReference type="SUPFAM" id="SSF56601">
    <property type="entry name" value="beta-lactamase/transpeptidase-like"/>
    <property type="match status" value="1"/>
</dbReference>
<dbReference type="Proteomes" id="UP000286100">
    <property type="component" value="Unassembled WGS sequence"/>
</dbReference>
<keyword evidence="3 10" id="KW-0479">Metal-binding</keyword>
<feature type="binding site" evidence="10">
    <location>
        <position position="754"/>
    </location>
    <ligand>
        <name>Zn(2+)</name>
        <dbReference type="ChEBI" id="CHEBI:29105"/>
        <note>catalytic</note>
    </ligand>
</feature>
<dbReference type="PANTHER" id="PTHR22935">
    <property type="entry name" value="PENICILLIN-BINDING PROTEIN"/>
    <property type="match status" value="1"/>
</dbReference>
<dbReference type="GO" id="GO:0071555">
    <property type="term" value="P:cell wall organization"/>
    <property type="evidence" value="ECO:0007669"/>
    <property type="project" value="UniProtKB-KW"/>
</dbReference>
<evidence type="ECO:0000256" key="9">
    <source>
        <dbReference type="ARBA" id="ARBA00038473"/>
    </source>
</evidence>
<dbReference type="PANTHER" id="PTHR22935:SF95">
    <property type="entry name" value="BETA-LACTAMASE-LIKE 1-RELATED"/>
    <property type="match status" value="1"/>
</dbReference>
<keyword evidence="5 10" id="KW-0862">Zinc</keyword>
<keyword evidence="14" id="KW-1185">Reference proteome</keyword>
<dbReference type="InterPro" id="IPR000755">
    <property type="entry name" value="A_A_dipeptidase"/>
</dbReference>
<evidence type="ECO:0000256" key="7">
    <source>
        <dbReference type="ARBA" id="ARBA00023049"/>
    </source>
</evidence>
<evidence type="ECO:0000256" key="10">
    <source>
        <dbReference type="HAMAP-Rule" id="MF_01924"/>
    </source>
</evidence>
<dbReference type="InterPro" id="IPR009045">
    <property type="entry name" value="Zn_M74/Hedgehog-like"/>
</dbReference>
<dbReference type="Pfam" id="PF01427">
    <property type="entry name" value="Peptidase_M15"/>
    <property type="match status" value="1"/>
</dbReference>
<keyword evidence="11" id="KW-0732">Signal</keyword>
<feature type="chain" id="PRO_5018979870" description="D-alanyl-D-alanine dipeptidase" evidence="11">
    <location>
        <begin position="21"/>
        <end position="782"/>
    </location>
</feature>
<keyword evidence="6 10" id="KW-0224">Dipeptidase</keyword>
<sequence>MGLRCGLLMAAFALVPSSLAAQQVTAVNPAASETLVEVIAAAAQSEVADKALPSVAIALVDRTGVIWSNAWGSADAGRKRRATADTVYRAGSVSKLFTDIAVMKLVEQGKLDLDAPVTRYLPDFRPHNPFGGAITLRQLMTHRSGLIREAPRGHYFDMHAKDEADAVASLNETTLVAAPGGITKYSNAGIAVVGEVVAHVTGQSFEKAVEALVLAPLGMRSSGFAATPFRDRIAHAEMASFDGSRFAAPALELGTPAAGSLYTTANDLGRFAAALLDRAVLGKPATQEEMWREQFPGTAGRRFGLGFALGALEGQRVVGHGGAVYGFATDLKLMPDAGIGVVVFSTVDAGPSAQRLGSFALRALLATRTGKPLPQWLKSEAVSPDEAKRLSGRFSDGTSSVWTRTFDGQLVLDAPELAGTVRKAGGRFYLDDAQLFSDKLAFAADGQWVELAGRRYTRTDWPEPPAPSSEFAPLIGEYGWPHNILRIYERDGKPFVRIEWTDWLPLTRVSTDVYAFPSDRGLYPLEQLRFERDSQGNAVAVSLGAIRFPRRDFGAEAEAAIRAAVQSNMTALRHEARRASPPVEPATRKAADLVSLTSVDPRVRLDVRYAGTNNFMGQPIYESAAAYLQRPAAESIGRIQRALAAQGYGLLIHDAYRPWYVTKIFWDATPPENRVFVADPARGSRHNRGAAVDLTMYDLTTGQPIVTTGRYDEFSSRSFTNYVGGSDHERWLREQLRSAMEGEGFTVYPQEWWHFDLVGWGDYPIGNASFEQLASQRGQPRK</sequence>
<dbReference type="OrthoDB" id="9801430at2"/>